<sequence>MGEPNRISNGSSRSSTSVPPSPPPPPTPGRTLVQPSSSKKHRKRKAFRVFRNVFRTFPIIQPHCNFPTPPGGRLPDYGNIRVCGTLFGFRKGRVSLSIQENPRTLPTFVVELGMQTSALQKEMSAGMVRLALECEKRPEKDKTKLLEEPMWSFFCNGKKNGYGMKREATDADLYVMELLKAVSMGVGVLPSVDPEVEGPDNEMAYLRAHFDRVVGSKDSETLYMLSPDGNNGPELSIFFHQIINAVLHVRFVERIRSSIYNLQTSGSTFAVLGTKIYAFGGTSNDILKDNVRTYDCSSDAMESGPEMLVGRVSAVAEVVNKIIQVVYLLSVLYGLISLLFI</sequence>
<dbReference type="GO" id="GO:0010274">
    <property type="term" value="P:hydrotropism"/>
    <property type="evidence" value="ECO:0007669"/>
    <property type="project" value="InterPro"/>
</dbReference>
<protein>
    <submittedName>
        <fullName evidence="2">Protein MIZU-KUSSEI</fullName>
    </submittedName>
</protein>
<dbReference type="Pfam" id="PF01344">
    <property type="entry name" value="Kelch_1"/>
    <property type="match status" value="1"/>
</dbReference>
<evidence type="ECO:0000313" key="3">
    <source>
        <dbReference type="Proteomes" id="UP001237642"/>
    </source>
</evidence>
<accession>A0AAD8HSH8</accession>
<dbReference type="PANTHER" id="PTHR31696">
    <property type="entry name" value="PROTEIN MIZU-KUSSEI 1"/>
    <property type="match status" value="1"/>
</dbReference>
<dbReference type="InterPro" id="IPR006652">
    <property type="entry name" value="Kelch_1"/>
</dbReference>
<gene>
    <name evidence="2" type="ORF">POM88_037744</name>
</gene>
<name>A0AAD8HSH8_9APIA</name>
<reference evidence="2" key="1">
    <citation type="submission" date="2023-02" db="EMBL/GenBank/DDBJ databases">
        <title>Genome of toxic invasive species Heracleum sosnowskyi carries increased number of genes despite the absence of recent whole-genome duplications.</title>
        <authorList>
            <person name="Schelkunov M."/>
            <person name="Shtratnikova V."/>
            <person name="Makarenko M."/>
            <person name="Klepikova A."/>
            <person name="Omelchenko D."/>
            <person name="Novikova G."/>
            <person name="Obukhova E."/>
            <person name="Bogdanov V."/>
            <person name="Penin A."/>
            <person name="Logacheva M."/>
        </authorList>
    </citation>
    <scope>NUCLEOTIDE SEQUENCE</scope>
    <source>
        <strain evidence="2">Hsosn_3</strain>
        <tissue evidence="2">Leaf</tissue>
    </source>
</reference>
<keyword evidence="3" id="KW-1185">Reference proteome</keyword>
<dbReference type="Gene3D" id="2.120.10.80">
    <property type="entry name" value="Kelch-type beta propeller"/>
    <property type="match status" value="1"/>
</dbReference>
<dbReference type="SUPFAM" id="SSF117281">
    <property type="entry name" value="Kelch motif"/>
    <property type="match status" value="1"/>
</dbReference>
<feature type="compositionally biased region" description="Low complexity" evidence="1">
    <location>
        <begin position="1"/>
        <end position="18"/>
    </location>
</feature>
<evidence type="ECO:0000256" key="1">
    <source>
        <dbReference type="SAM" id="MobiDB-lite"/>
    </source>
</evidence>
<evidence type="ECO:0000313" key="2">
    <source>
        <dbReference type="EMBL" id="KAK1371652.1"/>
    </source>
</evidence>
<feature type="compositionally biased region" description="Pro residues" evidence="1">
    <location>
        <begin position="19"/>
        <end position="28"/>
    </location>
</feature>
<dbReference type="PANTHER" id="PTHR31696:SF4">
    <property type="entry name" value="OS08G0171800 PROTEIN"/>
    <property type="match status" value="1"/>
</dbReference>
<dbReference type="Pfam" id="PF04759">
    <property type="entry name" value="DUF617"/>
    <property type="match status" value="1"/>
</dbReference>
<proteinExistence type="predicted"/>
<organism evidence="2 3">
    <name type="scientific">Heracleum sosnowskyi</name>
    <dbReference type="NCBI Taxonomy" id="360622"/>
    <lineage>
        <taxon>Eukaryota</taxon>
        <taxon>Viridiplantae</taxon>
        <taxon>Streptophyta</taxon>
        <taxon>Embryophyta</taxon>
        <taxon>Tracheophyta</taxon>
        <taxon>Spermatophyta</taxon>
        <taxon>Magnoliopsida</taxon>
        <taxon>eudicotyledons</taxon>
        <taxon>Gunneridae</taxon>
        <taxon>Pentapetalae</taxon>
        <taxon>asterids</taxon>
        <taxon>campanulids</taxon>
        <taxon>Apiales</taxon>
        <taxon>Apiaceae</taxon>
        <taxon>Apioideae</taxon>
        <taxon>apioid superclade</taxon>
        <taxon>Tordylieae</taxon>
        <taxon>Tordyliinae</taxon>
        <taxon>Heracleum</taxon>
    </lineage>
</organism>
<feature type="region of interest" description="Disordered" evidence="1">
    <location>
        <begin position="1"/>
        <end position="44"/>
    </location>
</feature>
<comment type="caution">
    <text evidence="2">The sequence shown here is derived from an EMBL/GenBank/DDBJ whole genome shotgun (WGS) entry which is preliminary data.</text>
</comment>
<reference evidence="2" key="2">
    <citation type="submission" date="2023-05" db="EMBL/GenBank/DDBJ databases">
        <authorList>
            <person name="Schelkunov M.I."/>
        </authorList>
    </citation>
    <scope>NUCLEOTIDE SEQUENCE</scope>
    <source>
        <strain evidence="2">Hsosn_3</strain>
        <tissue evidence="2">Leaf</tissue>
    </source>
</reference>
<dbReference type="NCBIfam" id="TIGR01570">
    <property type="entry name" value="A_thal_3588"/>
    <property type="match status" value="1"/>
</dbReference>
<dbReference type="AlphaFoldDB" id="A0AAD8HSH8"/>
<dbReference type="EMBL" id="JAUIZM010000008">
    <property type="protein sequence ID" value="KAK1371652.1"/>
    <property type="molecule type" value="Genomic_DNA"/>
</dbReference>
<dbReference type="InterPro" id="IPR006460">
    <property type="entry name" value="MIZ1-like_pln"/>
</dbReference>
<dbReference type="Proteomes" id="UP001237642">
    <property type="component" value="Unassembled WGS sequence"/>
</dbReference>
<dbReference type="InterPro" id="IPR015915">
    <property type="entry name" value="Kelch-typ_b-propeller"/>
</dbReference>